<evidence type="ECO:0000313" key="1">
    <source>
        <dbReference type="EMBL" id="MDP5272813.1"/>
    </source>
</evidence>
<keyword evidence="2" id="KW-1185">Reference proteome</keyword>
<gene>
    <name evidence="1" type="ORF">Q5Y73_01700</name>
</gene>
<dbReference type="EMBL" id="JAVAMP010000001">
    <property type="protein sequence ID" value="MDP5272813.1"/>
    <property type="molecule type" value="Genomic_DNA"/>
</dbReference>
<organism evidence="1 2">
    <name type="scientific">Chengkuizengella axinellae</name>
    <dbReference type="NCBI Taxonomy" id="3064388"/>
    <lineage>
        <taxon>Bacteria</taxon>
        <taxon>Bacillati</taxon>
        <taxon>Bacillota</taxon>
        <taxon>Bacilli</taxon>
        <taxon>Bacillales</taxon>
        <taxon>Paenibacillaceae</taxon>
        <taxon>Chengkuizengella</taxon>
    </lineage>
</organism>
<dbReference type="Proteomes" id="UP001231941">
    <property type="component" value="Unassembled WGS sequence"/>
</dbReference>
<evidence type="ECO:0000313" key="2">
    <source>
        <dbReference type="Proteomes" id="UP001231941"/>
    </source>
</evidence>
<name>A0ABT9ITZ6_9BACL</name>
<sequence>MIGGAHDVIDFRLVQDALILLLPDGRGSFSRDGYPCAMFFVKSDCYHI</sequence>
<comment type="caution">
    <text evidence="1">The sequence shown here is derived from an EMBL/GenBank/DDBJ whole genome shotgun (WGS) entry which is preliminary data.</text>
</comment>
<proteinExistence type="predicted"/>
<reference evidence="1 2" key="1">
    <citation type="submission" date="2023-08" db="EMBL/GenBank/DDBJ databases">
        <authorList>
            <person name="Park J.-S."/>
        </authorList>
    </citation>
    <scope>NUCLEOTIDE SEQUENCE [LARGE SCALE GENOMIC DNA]</scope>
    <source>
        <strain evidence="1 2">2205SS18-9</strain>
    </source>
</reference>
<dbReference type="RefSeq" id="WP_305990117.1">
    <property type="nucleotide sequence ID" value="NZ_JAVAMP010000001.1"/>
</dbReference>
<protein>
    <submittedName>
        <fullName evidence="1">Uncharacterized protein</fullName>
    </submittedName>
</protein>
<accession>A0ABT9ITZ6</accession>